<feature type="region of interest" description="Disordered" evidence="5">
    <location>
        <begin position="22"/>
        <end position="44"/>
    </location>
</feature>
<comment type="subcellular location">
    <subcellularLocation>
        <location evidence="1">Cell envelope</location>
    </subcellularLocation>
</comment>
<evidence type="ECO:0000256" key="1">
    <source>
        <dbReference type="ARBA" id="ARBA00004196"/>
    </source>
</evidence>
<dbReference type="Gene3D" id="3.40.190.10">
    <property type="entry name" value="Periplasmic binding protein-like II"/>
    <property type="match status" value="1"/>
</dbReference>
<dbReference type="OrthoDB" id="8663148at2"/>
<evidence type="ECO:0000313" key="6">
    <source>
        <dbReference type="EMBL" id="AQP48842.1"/>
    </source>
</evidence>
<protein>
    <submittedName>
        <fullName evidence="6">Carbohydrate ABC transporter, N-acetylglucosamine/diacetylchitobiose-binding protein</fullName>
    </submittedName>
</protein>
<dbReference type="InterPro" id="IPR006059">
    <property type="entry name" value="SBP"/>
</dbReference>
<dbReference type="STRING" id="1332264.BW730_16410"/>
<proteinExistence type="inferred from homology"/>
<keyword evidence="4" id="KW-0732">Signal</keyword>
<dbReference type="SUPFAM" id="SSF53850">
    <property type="entry name" value="Periplasmic binding protein-like II"/>
    <property type="match status" value="1"/>
</dbReference>
<dbReference type="Proteomes" id="UP000188145">
    <property type="component" value="Chromosome"/>
</dbReference>
<evidence type="ECO:0000256" key="4">
    <source>
        <dbReference type="ARBA" id="ARBA00022729"/>
    </source>
</evidence>
<dbReference type="PANTHER" id="PTHR43649">
    <property type="entry name" value="ARABINOSE-BINDING PROTEIN-RELATED"/>
    <property type="match status" value="1"/>
</dbReference>
<dbReference type="InterPro" id="IPR050490">
    <property type="entry name" value="Bact_solute-bd_prot1"/>
</dbReference>
<dbReference type="NCBIfam" id="TIGR03851">
    <property type="entry name" value="chitin_NgcE"/>
    <property type="match status" value="1"/>
</dbReference>
<dbReference type="GO" id="GO:0030313">
    <property type="term" value="C:cell envelope"/>
    <property type="evidence" value="ECO:0007669"/>
    <property type="project" value="UniProtKB-SubCell"/>
</dbReference>
<gene>
    <name evidence="6" type="ORF">BW730_16410</name>
</gene>
<organism evidence="6 7">
    <name type="scientific">Tessaracoccus aquimaris</name>
    <dbReference type="NCBI Taxonomy" id="1332264"/>
    <lineage>
        <taxon>Bacteria</taxon>
        <taxon>Bacillati</taxon>
        <taxon>Actinomycetota</taxon>
        <taxon>Actinomycetes</taxon>
        <taxon>Propionibacteriales</taxon>
        <taxon>Propionibacteriaceae</taxon>
        <taxon>Tessaracoccus</taxon>
    </lineage>
</organism>
<reference evidence="7" key="1">
    <citation type="submission" date="2017-02" db="EMBL/GenBank/DDBJ databases">
        <title>Tessaracoccus aquaemaris sp. nov., isolated from the intestine of a Korean rockfish, Sebastes schlegelii, in a marine aquaculture pond.</title>
        <authorList>
            <person name="Tak E.J."/>
            <person name="Bae J.-W."/>
        </authorList>
    </citation>
    <scope>NUCLEOTIDE SEQUENCE [LARGE SCALE GENOMIC DNA]</scope>
    <source>
        <strain evidence="7">NSG39</strain>
    </source>
</reference>
<feature type="compositionally biased region" description="Low complexity" evidence="5">
    <location>
        <begin position="29"/>
        <end position="42"/>
    </location>
</feature>
<name>A0A1Q2CRW0_9ACTN</name>
<dbReference type="AlphaFoldDB" id="A0A1Q2CRW0"/>
<evidence type="ECO:0000256" key="3">
    <source>
        <dbReference type="ARBA" id="ARBA00022448"/>
    </source>
</evidence>
<evidence type="ECO:0000256" key="2">
    <source>
        <dbReference type="ARBA" id="ARBA00008520"/>
    </source>
</evidence>
<dbReference type="InterPro" id="IPR022386">
    <property type="entry name" value="Chitin_NgcE"/>
</dbReference>
<evidence type="ECO:0000256" key="5">
    <source>
        <dbReference type="SAM" id="MobiDB-lite"/>
    </source>
</evidence>
<accession>A0A1Q2CRW0</accession>
<comment type="similarity">
    <text evidence="2">Belongs to the bacterial solute-binding protein 1 family.</text>
</comment>
<keyword evidence="7" id="KW-1185">Reference proteome</keyword>
<dbReference type="Pfam" id="PF01547">
    <property type="entry name" value="SBP_bac_1"/>
    <property type="match status" value="1"/>
</dbReference>
<dbReference type="PANTHER" id="PTHR43649:SF31">
    <property type="entry name" value="SN-GLYCEROL-3-PHOSPHATE-BINDING PERIPLASMIC PROTEIN UGPB"/>
    <property type="match status" value="1"/>
</dbReference>
<keyword evidence="3" id="KW-0813">Transport</keyword>
<dbReference type="KEGG" id="tes:BW730_16410"/>
<sequence>MPPLSRRTLLSVLAVAPLAACTREPQPPQTSASPTPTPSSWPLRPGDKTIVDAVIFDGAFGADYVTLAAEVLHATYPSVTADVSVVSNVSEALTPRFAEGATPPDLIDNSGADQLAVAEMVEAFLTLDDVIDAKNADGDVIKDTLFANALTPGIVNDKLIALHYALSVYGLWYSGSRFAAEGWAVPATWDDMLVLGDEARTLDTFLFVWGDEVAHYYQELAISSAIKEGGDKVRIALDNLEPDGWAQPAVLGALTQLESCVKEGFVLHGGSFLDAQAEWSKNKRALLYPSGSWIAKEMASETAEGFEMMAAPVPTQTSSPTFPATAIHSTPTEAFLVPAKAANPEGGKALLRALLAPEVAQEFTRTNLLPTVVRNSIPTDLQSSALTSQTRLLADAGEHVFSWRFADYYGLAPEQGKLWSQFLSAQLTAQSLAEQLQAISDRVRNDPSIERFTAS</sequence>
<dbReference type="EMBL" id="CP019606">
    <property type="protein sequence ID" value="AQP48842.1"/>
    <property type="molecule type" value="Genomic_DNA"/>
</dbReference>
<evidence type="ECO:0000313" key="7">
    <source>
        <dbReference type="Proteomes" id="UP000188145"/>
    </source>
</evidence>
<dbReference type="RefSeq" id="WP_077687195.1">
    <property type="nucleotide sequence ID" value="NZ_CP019606.1"/>
</dbReference>